<sequence length="136" mass="14319">MSGPTGTLAGAIVARLRADAAVVAALHGARVHDRLPRDLAPPWVALDEIRSTDASGLDAPLTRHRLTLRAQTRAEPRDTLAALADAVAAALDNASLALDGRRLVLLRVTDVETRVLKDRVTAEAVLRLAAITEPAA</sequence>
<accession>A0AAU7X4A5</accession>
<dbReference type="InterPro" id="IPR021508">
    <property type="entry name" value="Gp17-like"/>
</dbReference>
<gene>
    <name evidence="1" type="ORF">ABS361_12240</name>
</gene>
<dbReference type="AlphaFoldDB" id="A0AAU7X4A5"/>
<dbReference type="RefSeq" id="WP_407047985.1">
    <property type="nucleotide sequence ID" value="NZ_CP158568.1"/>
</dbReference>
<name>A0AAU7X4A5_9HYPH</name>
<organism evidence="1">
    <name type="scientific">Methyloraptor flagellatus</name>
    <dbReference type="NCBI Taxonomy" id="3162530"/>
    <lineage>
        <taxon>Bacteria</taxon>
        <taxon>Pseudomonadati</taxon>
        <taxon>Pseudomonadota</taxon>
        <taxon>Alphaproteobacteria</taxon>
        <taxon>Hyphomicrobiales</taxon>
        <taxon>Ancalomicrobiaceae</taxon>
        <taxon>Methyloraptor</taxon>
    </lineage>
</organism>
<proteinExistence type="predicted"/>
<dbReference type="KEGG" id="mflg:ABS361_12240"/>
<dbReference type="Pfam" id="PF11367">
    <property type="entry name" value="Tail_completion_gp17"/>
    <property type="match status" value="1"/>
</dbReference>
<reference evidence="1" key="1">
    <citation type="submission" date="2024-06" db="EMBL/GenBank/DDBJ databases">
        <title>Methylostella associata gen. nov., sp. nov., a novel Ancalomicrobiaceae-affiliated facultatively methylotrophic bacteria that feed on methanotrophs of the genus Methylococcus.</title>
        <authorList>
            <person name="Saltykova V."/>
            <person name="Danilova O.V."/>
            <person name="Oshkin I.Y."/>
            <person name="Belova S.E."/>
            <person name="Pimenov N.V."/>
            <person name="Dedysh S.N."/>
        </authorList>
    </citation>
    <scope>NUCLEOTIDE SEQUENCE</scope>
    <source>
        <strain evidence="1">S20</strain>
    </source>
</reference>
<dbReference type="Gene3D" id="3.30.2000.30">
    <property type="match status" value="1"/>
</dbReference>
<evidence type="ECO:0000313" key="1">
    <source>
        <dbReference type="EMBL" id="XBY42884.1"/>
    </source>
</evidence>
<protein>
    <submittedName>
        <fullName evidence="1">DUF3168 domain-containing protein</fullName>
    </submittedName>
</protein>
<dbReference type="InterPro" id="IPR053745">
    <property type="entry name" value="Viral_Tail_Comp_sf"/>
</dbReference>
<dbReference type="EMBL" id="CP158568">
    <property type="protein sequence ID" value="XBY42884.1"/>
    <property type="molecule type" value="Genomic_DNA"/>
</dbReference>